<dbReference type="AlphaFoldDB" id="A0A1D3DMC5"/>
<accession>A0A1D3DMC5</accession>
<keyword evidence="1" id="KW-1133">Transmembrane helix</keyword>
<evidence type="ECO:0000313" key="3">
    <source>
        <dbReference type="Proteomes" id="UP000095329"/>
    </source>
</evidence>
<organism evidence="2 3">
    <name type="scientific">Streptomyces thermolilacinus SPC6</name>
    <dbReference type="NCBI Taxonomy" id="1306406"/>
    <lineage>
        <taxon>Bacteria</taxon>
        <taxon>Bacillati</taxon>
        <taxon>Actinomycetota</taxon>
        <taxon>Actinomycetes</taxon>
        <taxon>Kitasatosporales</taxon>
        <taxon>Streptomycetaceae</taxon>
        <taxon>Streptomyces</taxon>
    </lineage>
</organism>
<gene>
    <name evidence="2" type="ORF">J116_002290</name>
</gene>
<sequence>MTSASHARTTKILKVLLWAGLGVALWGGVAWWTNHDEAGKCGDDMMRPGDVCNTISSRGGSSATYEEALRNHQDLLLLDKALTGGGAAVFVLSAAGLVLVTFTRGGRGA</sequence>
<proteinExistence type="predicted"/>
<comment type="caution">
    <text evidence="2">The sequence shown here is derived from an EMBL/GenBank/DDBJ whole genome shotgun (WGS) entry which is preliminary data.</text>
</comment>
<keyword evidence="1" id="KW-0812">Transmembrane</keyword>
<protein>
    <submittedName>
        <fullName evidence="2">Uncharacterized protein</fullName>
    </submittedName>
</protein>
<dbReference type="EMBL" id="ASHX02000001">
    <property type="protein sequence ID" value="OEJ93467.1"/>
    <property type="molecule type" value="Genomic_DNA"/>
</dbReference>
<feature type="transmembrane region" description="Helical" evidence="1">
    <location>
        <begin position="12"/>
        <end position="32"/>
    </location>
</feature>
<evidence type="ECO:0000256" key="1">
    <source>
        <dbReference type="SAM" id="Phobius"/>
    </source>
</evidence>
<keyword evidence="3" id="KW-1185">Reference proteome</keyword>
<keyword evidence="1" id="KW-0472">Membrane</keyword>
<dbReference type="RefSeq" id="WP_023590978.1">
    <property type="nucleotide sequence ID" value="NZ_ASHX02000001.1"/>
</dbReference>
<reference evidence="2 3" key="1">
    <citation type="journal article" date="2013" name="Genome Announc.">
        <title>Genome Sequence of Streptomyces violaceusniger Strain SPC6, a Halotolerant Streptomycete That Exhibits Rapid Growth and Development.</title>
        <authorList>
            <person name="Chen X."/>
            <person name="Zhang B."/>
            <person name="Zhang W."/>
            <person name="Wu X."/>
            <person name="Zhang M."/>
            <person name="Chen T."/>
            <person name="Liu G."/>
            <person name="Dyson P."/>
        </authorList>
    </citation>
    <scope>NUCLEOTIDE SEQUENCE [LARGE SCALE GENOMIC DNA]</scope>
    <source>
        <strain evidence="2 3">SPC6</strain>
    </source>
</reference>
<dbReference type="Proteomes" id="UP000095329">
    <property type="component" value="Unassembled WGS sequence"/>
</dbReference>
<name>A0A1D3DMC5_9ACTN</name>
<evidence type="ECO:0000313" key="2">
    <source>
        <dbReference type="EMBL" id="OEJ93467.1"/>
    </source>
</evidence>
<feature type="transmembrane region" description="Helical" evidence="1">
    <location>
        <begin position="81"/>
        <end position="102"/>
    </location>
</feature>